<proteinExistence type="predicted"/>
<organism evidence="1 2">
    <name type="scientific">Candidatus Nealsonbacteria bacterium CG11_big_fil_rev_8_21_14_0_20_35_11</name>
    <dbReference type="NCBI Taxonomy" id="1974713"/>
    <lineage>
        <taxon>Bacteria</taxon>
        <taxon>Candidatus Nealsoniibacteriota</taxon>
    </lineage>
</organism>
<reference evidence="1 2" key="1">
    <citation type="submission" date="2017-09" db="EMBL/GenBank/DDBJ databases">
        <title>Depth-based differentiation of microbial function through sediment-hosted aquifers and enrichment of novel symbionts in the deep terrestrial subsurface.</title>
        <authorList>
            <person name="Probst A.J."/>
            <person name="Ladd B."/>
            <person name="Jarett J.K."/>
            <person name="Geller-Mcgrath D.E."/>
            <person name="Sieber C.M."/>
            <person name="Emerson J.B."/>
            <person name="Anantharaman K."/>
            <person name="Thomas B.C."/>
            <person name="Malmstrom R."/>
            <person name="Stieglmeier M."/>
            <person name="Klingl A."/>
            <person name="Woyke T."/>
            <person name="Ryan C.M."/>
            <person name="Banfield J.F."/>
        </authorList>
    </citation>
    <scope>NUCLEOTIDE SEQUENCE [LARGE SCALE GENOMIC DNA]</scope>
    <source>
        <strain evidence="1">CG11_big_fil_rev_8_21_14_0_20_35_11</strain>
    </source>
</reference>
<dbReference type="PIRSF" id="PIRSF019169">
    <property type="entry name" value="PilM"/>
    <property type="match status" value="1"/>
</dbReference>
<dbReference type="Proteomes" id="UP000231139">
    <property type="component" value="Unassembled WGS sequence"/>
</dbReference>
<evidence type="ECO:0008006" key="3">
    <source>
        <dbReference type="Google" id="ProtNLM"/>
    </source>
</evidence>
<gene>
    <name evidence="1" type="ORF">COV62_02595</name>
</gene>
<dbReference type="Pfam" id="PF11104">
    <property type="entry name" value="PilM_2"/>
    <property type="match status" value="1"/>
</dbReference>
<dbReference type="EMBL" id="PCWK01000059">
    <property type="protein sequence ID" value="PIR01983.1"/>
    <property type="molecule type" value="Genomic_DNA"/>
</dbReference>
<dbReference type="NCBIfam" id="TIGR01175">
    <property type="entry name" value="pilM"/>
    <property type="match status" value="1"/>
</dbReference>
<dbReference type="SUPFAM" id="SSF53067">
    <property type="entry name" value="Actin-like ATPase domain"/>
    <property type="match status" value="2"/>
</dbReference>
<dbReference type="InterPro" id="IPR043129">
    <property type="entry name" value="ATPase_NBD"/>
</dbReference>
<dbReference type="InterPro" id="IPR005883">
    <property type="entry name" value="PilM"/>
</dbReference>
<protein>
    <recommendedName>
        <fullName evidence="3">SHS2 domain-containing protein</fullName>
    </recommendedName>
</protein>
<dbReference type="PANTHER" id="PTHR32432:SF3">
    <property type="entry name" value="ETHANOLAMINE UTILIZATION PROTEIN EUTJ"/>
    <property type="match status" value="1"/>
</dbReference>
<dbReference type="AlphaFoldDB" id="A0A2H0MZ90"/>
<dbReference type="InterPro" id="IPR050696">
    <property type="entry name" value="FtsA/MreB"/>
</dbReference>
<accession>A0A2H0MZ90</accession>
<dbReference type="Gene3D" id="3.30.420.40">
    <property type="match status" value="2"/>
</dbReference>
<dbReference type="PANTHER" id="PTHR32432">
    <property type="entry name" value="CELL DIVISION PROTEIN FTSA-RELATED"/>
    <property type="match status" value="1"/>
</dbReference>
<dbReference type="CDD" id="cd24049">
    <property type="entry name" value="ASKHA_NBD_PilM"/>
    <property type="match status" value="1"/>
</dbReference>
<name>A0A2H0MZ90_9BACT</name>
<comment type="caution">
    <text evidence="1">The sequence shown here is derived from an EMBL/GenBank/DDBJ whole genome shotgun (WGS) entry which is preliminary data.</text>
</comment>
<evidence type="ECO:0000313" key="1">
    <source>
        <dbReference type="EMBL" id="PIR01983.1"/>
    </source>
</evidence>
<dbReference type="Gene3D" id="3.30.1490.300">
    <property type="match status" value="1"/>
</dbReference>
<evidence type="ECO:0000313" key="2">
    <source>
        <dbReference type="Proteomes" id="UP000231139"/>
    </source>
</evidence>
<sequence>MWPFGKAVPKTFLGIDIGTTSIKIVEITQKGKRKVLENYGELQISALYKNSFRTFEKNTLLLSTGSVARATRAMLTEAEIKTRKAIFSLPDFATFFTTFELPSMTAKEIGPAVEFEARKYVPLDPSEIILDWQLISKHNPEEGKNKVLMMAVPVVVVDQYKTMAKNSELEITALEAEVFGLKRAALAEDNKTTVGLIDMGAQSTTVSIVDGEILKASLGFDTAGKDLTFAIAKSLGIDTEAAEEVKREQGILTGNYQKDVAYLLIPIIDLILQEIKKVIRNFEQKEVKKVTDLILAGGTALLPGLLGYFQENFSQREFGKISVKIADPFAEIFYPPLLEKTIKKMGPTYAIAVGEALKGFE</sequence>